<evidence type="ECO:0000313" key="2">
    <source>
        <dbReference type="Proteomes" id="UP000185936"/>
    </source>
</evidence>
<dbReference type="STRING" id="308853.SAMN05421752_101411"/>
<dbReference type="Proteomes" id="UP000185936">
    <property type="component" value="Unassembled WGS sequence"/>
</dbReference>
<dbReference type="RefSeq" id="WP_076607500.1">
    <property type="nucleotide sequence ID" value="NZ_FTNR01000001.1"/>
</dbReference>
<protein>
    <submittedName>
        <fullName evidence="1">Uncharacterized protein</fullName>
    </submittedName>
</protein>
<accession>A0A1N7CK08</accession>
<organism evidence="1 2">
    <name type="scientific">Natronorubrum thiooxidans</name>
    <dbReference type="NCBI Taxonomy" id="308853"/>
    <lineage>
        <taxon>Archaea</taxon>
        <taxon>Methanobacteriati</taxon>
        <taxon>Methanobacteriota</taxon>
        <taxon>Stenosarchaea group</taxon>
        <taxon>Halobacteria</taxon>
        <taxon>Halobacteriales</taxon>
        <taxon>Natrialbaceae</taxon>
        <taxon>Natronorubrum</taxon>
    </lineage>
</organism>
<gene>
    <name evidence="1" type="ORF">SAMN05421752_101411</name>
</gene>
<keyword evidence="2" id="KW-1185">Reference proteome</keyword>
<sequence length="91" mass="10029">MIETAGNVLKVVAECLFDVLADVFRRQACFEGLVDRSGNVVPKRLPLCVTNDDPNGNLLEAGEERERESMTAIFAKQRSVSTDIDGDFVPE</sequence>
<evidence type="ECO:0000313" key="1">
    <source>
        <dbReference type="EMBL" id="SIR63919.1"/>
    </source>
</evidence>
<reference evidence="2" key="1">
    <citation type="submission" date="2017-01" db="EMBL/GenBank/DDBJ databases">
        <authorList>
            <person name="Varghese N."/>
            <person name="Submissions S."/>
        </authorList>
    </citation>
    <scope>NUCLEOTIDE SEQUENCE [LARGE SCALE GENOMIC DNA]</scope>
    <source>
        <strain evidence="2">type strain: HArc-</strain>
    </source>
</reference>
<name>A0A1N7CK08_9EURY</name>
<proteinExistence type="predicted"/>
<dbReference type="AlphaFoldDB" id="A0A1N7CK08"/>
<dbReference type="EMBL" id="FTNR01000001">
    <property type="protein sequence ID" value="SIR63919.1"/>
    <property type="molecule type" value="Genomic_DNA"/>
</dbReference>